<reference evidence="1 2" key="1">
    <citation type="submission" date="2024-02" db="EMBL/GenBank/DDBJ databases">
        <title>De novo assembly and annotation of 12 fungi associated with fruit tree decline syndrome in Ontario, Canada.</title>
        <authorList>
            <person name="Sulman M."/>
            <person name="Ellouze W."/>
            <person name="Ilyukhin E."/>
        </authorList>
    </citation>
    <scope>NUCLEOTIDE SEQUENCE [LARGE SCALE GENOMIC DNA]</scope>
    <source>
        <strain evidence="1 2">M11/M66-122</strain>
    </source>
</reference>
<dbReference type="Proteomes" id="UP001320420">
    <property type="component" value="Unassembled WGS sequence"/>
</dbReference>
<evidence type="ECO:0000313" key="1">
    <source>
        <dbReference type="EMBL" id="KAK7751412.1"/>
    </source>
</evidence>
<accession>A0AAN9YR14</accession>
<organism evidence="1 2">
    <name type="scientific">Diatrype stigma</name>
    <dbReference type="NCBI Taxonomy" id="117547"/>
    <lineage>
        <taxon>Eukaryota</taxon>
        <taxon>Fungi</taxon>
        <taxon>Dikarya</taxon>
        <taxon>Ascomycota</taxon>
        <taxon>Pezizomycotina</taxon>
        <taxon>Sordariomycetes</taxon>
        <taxon>Xylariomycetidae</taxon>
        <taxon>Xylariales</taxon>
        <taxon>Diatrypaceae</taxon>
        <taxon>Diatrype</taxon>
    </lineage>
</organism>
<name>A0AAN9YR14_9PEZI</name>
<proteinExistence type="predicted"/>
<comment type="caution">
    <text evidence="1">The sequence shown here is derived from an EMBL/GenBank/DDBJ whole genome shotgun (WGS) entry which is preliminary data.</text>
</comment>
<dbReference type="AlphaFoldDB" id="A0AAN9YR14"/>
<sequence>MNFACGCPSLVRSGYHFCVNRGKCRPTFTAYMWNTFCPAARKSLKGKPYVPGMSLPKCCKGLSEEKLASLCMKCLVDGMDMKDASRRICAGCAETLPNDPAIDPVAEFERFVQLWPADKKSRYFRRKKDPTEKDKGWSL</sequence>
<dbReference type="EMBL" id="JAKJXP020000050">
    <property type="protein sequence ID" value="KAK7751412.1"/>
    <property type="molecule type" value="Genomic_DNA"/>
</dbReference>
<protein>
    <submittedName>
        <fullName evidence="1">Uncharacterized protein</fullName>
    </submittedName>
</protein>
<gene>
    <name evidence="1" type="ORF">SLS62_006668</name>
</gene>
<keyword evidence="2" id="KW-1185">Reference proteome</keyword>
<evidence type="ECO:0000313" key="2">
    <source>
        <dbReference type="Proteomes" id="UP001320420"/>
    </source>
</evidence>